<sequence>CGLNVGVGRFSNTEIPDIAHFVEYMVSRGSEKYDHENDFIEFIDEYGGCANSMTDYEHTTFYFALNGIQKNQLLSALDRFAQFFIKPLMKKDVMKRMVMAVRNELQSSLTCDMSRKNQLLSSSVPIGHPVNKFPWAYTVILSNNVNDNKLDKLYDELHKFRERHYSAHRMKLVIQSSLPLSALEKYVIKFFANVPNNGLPPDDFTKFKDNIPFNTPAFRRIYKVRPVKDIRQLHITWAIPSLLHLYKSKPHSYILWIIKHEGEGSLMSYLRKKQWSSDFLRDNSEDDFEQNSIYTLFNFILDFSSEGLEHLVEILNAIFSFINLLKREGPQKRIYDEIYKITENNFRLLGNNDYVECLCKNMHLYEPRDYITGKQNYFEYDPEAIQKCLDYLVPETVNIMIFNKNFDSFELTKINRWANIVYEDIEIPQNWIKCWKSIEPLPDFHLPLSNTFVTNNIPLLSIPVVAPKYPIKLVETCLLQIWHHQKFNWPKCYINFQFIVYPLGFQSPKIKAFMEMYCNVLKRILRTKLFPVVKAEIEYDITVSEIGIVIETNGFNEKLLKFLSVIAKYMVNYSTIVTKPLFEFVKVQQLERYYNKFMKPEKLIKNVKLRILKETIDYTHIDTYIALRDINFEEFQKFVKSFTDHLYIQCLAQGNITKDNAIEALQRYMKKLNCSPLVFSIFQMRMIQIPLGTSYCKLKNMNKTDTNSVITNYYQVGIKSMDVSGLIDLIIIIMQEPLKNQLCFQEQLSNKIFCVRRDDNEILGFSITVHIEAHKYTTEHVDQRIEEFLKSFTNMLNVFSQEELDIVKQTLITRDLEQCTSIEFMKYEVDKNWSEITKQHYMFHRFEKKMLATMDIKINELREWFTYALNESNFRKLSLHVVGTDPKEIEAREANDTAMDYNKKQDFVLEYITDNQQRNETEGRYITNIEHYKKDLSFIHASKN</sequence>
<dbReference type="InterPro" id="IPR011249">
    <property type="entry name" value="Metalloenz_LuxS/M16"/>
</dbReference>
<evidence type="ECO:0000259" key="9">
    <source>
        <dbReference type="Pfam" id="PF16187"/>
    </source>
</evidence>
<evidence type="ECO:0000313" key="10">
    <source>
        <dbReference type="EMBL" id="KYQ60318.1"/>
    </source>
</evidence>
<dbReference type="GO" id="GO:0046872">
    <property type="term" value="F:metal ion binding"/>
    <property type="evidence" value="ECO:0007669"/>
    <property type="project" value="UniProtKB-KW"/>
</dbReference>
<keyword evidence="11" id="KW-1185">Reference proteome</keyword>
<evidence type="ECO:0000259" key="8">
    <source>
        <dbReference type="Pfam" id="PF05193"/>
    </source>
</evidence>
<dbReference type="EMBL" id="KQ982080">
    <property type="protein sequence ID" value="KYQ60318.1"/>
    <property type="molecule type" value="Genomic_DNA"/>
</dbReference>
<proteinExistence type="inferred from homology"/>
<evidence type="ECO:0000259" key="7">
    <source>
        <dbReference type="Pfam" id="PF00675"/>
    </source>
</evidence>
<feature type="domain" description="Peptidase M16 C-terminal" evidence="8">
    <location>
        <begin position="629"/>
        <end position="811"/>
    </location>
</feature>
<feature type="non-terminal residue" evidence="10">
    <location>
        <position position="1"/>
    </location>
</feature>
<feature type="domain" description="Peptidase M16 C-terminal" evidence="8">
    <location>
        <begin position="154"/>
        <end position="338"/>
    </location>
</feature>
<dbReference type="PANTHER" id="PTHR43690">
    <property type="entry name" value="NARDILYSIN"/>
    <property type="match status" value="1"/>
</dbReference>
<feature type="domain" description="Peptidase M16 middle/third" evidence="9">
    <location>
        <begin position="353"/>
        <end position="615"/>
    </location>
</feature>
<dbReference type="AlphaFoldDB" id="A0A151XJ66"/>
<keyword evidence="5" id="KW-0862">Zinc</keyword>
<keyword evidence="6" id="KW-0482">Metalloprotease</keyword>
<evidence type="ECO:0000313" key="11">
    <source>
        <dbReference type="Proteomes" id="UP000075809"/>
    </source>
</evidence>
<reference evidence="10 11" key="1">
    <citation type="submission" date="2015-09" db="EMBL/GenBank/DDBJ databases">
        <title>Trachymyrmex zeteki WGS genome.</title>
        <authorList>
            <person name="Nygaard S."/>
            <person name="Hu H."/>
            <person name="Boomsma J."/>
            <person name="Zhang G."/>
        </authorList>
    </citation>
    <scope>NUCLEOTIDE SEQUENCE [LARGE SCALE GENOMIC DNA]</scope>
    <source>
        <strain evidence="10">Tzet28-1</strain>
        <tissue evidence="10">Whole body</tissue>
    </source>
</reference>
<gene>
    <name evidence="10" type="ORF">ALC60_00726</name>
</gene>
<dbReference type="InterPro" id="IPR011765">
    <property type="entry name" value="Pept_M16_N"/>
</dbReference>
<dbReference type="Gene3D" id="3.30.830.10">
    <property type="entry name" value="Metalloenzyme, LuxS/M16 peptidase-like"/>
    <property type="match status" value="4"/>
</dbReference>
<protein>
    <submittedName>
        <fullName evidence="10">Nardilysin</fullName>
    </submittedName>
</protein>
<evidence type="ECO:0000256" key="5">
    <source>
        <dbReference type="ARBA" id="ARBA00022833"/>
    </source>
</evidence>
<dbReference type="InterPro" id="IPR050626">
    <property type="entry name" value="Peptidase_M16"/>
</dbReference>
<keyword evidence="2" id="KW-0645">Protease</keyword>
<organism evidence="10 11">
    <name type="scientific">Mycetomoellerius zeteki</name>
    <dbReference type="NCBI Taxonomy" id="64791"/>
    <lineage>
        <taxon>Eukaryota</taxon>
        <taxon>Metazoa</taxon>
        <taxon>Ecdysozoa</taxon>
        <taxon>Arthropoda</taxon>
        <taxon>Hexapoda</taxon>
        <taxon>Insecta</taxon>
        <taxon>Pterygota</taxon>
        <taxon>Neoptera</taxon>
        <taxon>Endopterygota</taxon>
        <taxon>Hymenoptera</taxon>
        <taxon>Apocrita</taxon>
        <taxon>Aculeata</taxon>
        <taxon>Formicoidea</taxon>
        <taxon>Formicidae</taxon>
        <taxon>Myrmicinae</taxon>
        <taxon>Mycetomoellerius</taxon>
    </lineage>
</organism>
<feature type="domain" description="Peptidase M16 N-terminal" evidence="7">
    <location>
        <begin position="1"/>
        <end position="112"/>
    </location>
</feature>
<dbReference type="FunFam" id="3.30.830.10:FF:000005">
    <property type="entry name" value="nardilysin isoform X1"/>
    <property type="match status" value="1"/>
</dbReference>
<keyword evidence="3" id="KW-0479">Metal-binding</keyword>
<evidence type="ECO:0000256" key="2">
    <source>
        <dbReference type="ARBA" id="ARBA00022670"/>
    </source>
</evidence>
<dbReference type="Pfam" id="PF00675">
    <property type="entry name" value="Peptidase_M16"/>
    <property type="match status" value="1"/>
</dbReference>
<evidence type="ECO:0000256" key="4">
    <source>
        <dbReference type="ARBA" id="ARBA00022801"/>
    </source>
</evidence>
<dbReference type="Pfam" id="PF16187">
    <property type="entry name" value="Peptidase_M16_M"/>
    <property type="match status" value="1"/>
</dbReference>
<dbReference type="GO" id="GO:0008237">
    <property type="term" value="F:metallopeptidase activity"/>
    <property type="evidence" value="ECO:0007669"/>
    <property type="project" value="UniProtKB-KW"/>
</dbReference>
<dbReference type="PANTHER" id="PTHR43690:SF18">
    <property type="entry name" value="INSULIN-DEGRADING ENZYME-RELATED"/>
    <property type="match status" value="1"/>
</dbReference>
<evidence type="ECO:0000256" key="6">
    <source>
        <dbReference type="ARBA" id="ARBA00023049"/>
    </source>
</evidence>
<evidence type="ECO:0000256" key="3">
    <source>
        <dbReference type="ARBA" id="ARBA00022723"/>
    </source>
</evidence>
<dbReference type="GO" id="GO:0006508">
    <property type="term" value="P:proteolysis"/>
    <property type="evidence" value="ECO:0007669"/>
    <property type="project" value="UniProtKB-KW"/>
</dbReference>
<dbReference type="SUPFAM" id="SSF63411">
    <property type="entry name" value="LuxS/MPP-like metallohydrolase"/>
    <property type="match status" value="4"/>
</dbReference>
<dbReference type="Proteomes" id="UP000075809">
    <property type="component" value="Unassembled WGS sequence"/>
</dbReference>
<dbReference type="InterPro" id="IPR032632">
    <property type="entry name" value="Peptidase_M16_M"/>
</dbReference>
<dbReference type="Pfam" id="PF05193">
    <property type="entry name" value="Peptidase_M16_C"/>
    <property type="match status" value="2"/>
</dbReference>
<evidence type="ECO:0000256" key="1">
    <source>
        <dbReference type="ARBA" id="ARBA00007261"/>
    </source>
</evidence>
<accession>A0A151XJ66</accession>
<keyword evidence="4" id="KW-0378">Hydrolase</keyword>
<dbReference type="InterPro" id="IPR007863">
    <property type="entry name" value="Peptidase_M16_C"/>
</dbReference>
<name>A0A151XJ66_9HYME</name>
<dbReference type="STRING" id="64791.A0A151XJ66"/>
<comment type="similarity">
    <text evidence="1">Belongs to the peptidase M16 family.</text>
</comment>